<evidence type="ECO:0000256" key="1">
    <source>
        <dbReference type="SAM" id="MobiDB-lite"/>
    </source>
</evidence>
<dbReference type="EMBL" id="JAJFAZ020000003">
    <property type="protein sequence ID" value="KAI5338271.1"/>
    <property type="molecule type" value="Genomic_DNA"/>
</dbReference>
<reference evidence="2 3" key="1">
    <citation type="journal article" date="2022" name="G3 (Bethesda)">
        <title>Whole-genome sequence and methylome profiling of the almond [Prunus dulcis (Mill.) D.A. Webb] cultivar 'Nonpareil'.</title>
        <authorList>
            <person name="D'Amico-Willman K.M."/>
            <person name="Ouma W.Z."/>
            <person name="Meulia T."/>
            <person name="Sideli G.M."/>
            <person name="Gradziel T.M."/>
            <person name="Fresnedo-Ramirez J."/>
        </authorList>
    </citation>
    <scope>NUCLEOTIDE SEQUENCE [LARGE SCALE GENOMIC DNA]</scope>
    <source>
        <strain evidence="2">Clone GOH B32 T37-40</strain>
    </source>
</reference>
<dbReference type="AlphaFoldDB" id="A0AAD4ZA54"/>
<protein>
    <recommendedName>
        <fullName evidence="4">CCHC-type domain-containing protein</fullName>
    </recommendedName>
</protein>
<keyword evidence="3" id="KW-1185">Reference proteome</keyword>
<dbReference type="Proteomes" id="UP001054821">
    <property type="component" value="Chromosome 3"/>
</dbReference>
<evidence type="ECO:0000313" key="2">
    <source>
        <dbReference type="EMBL" id="KAI5338271.1"/>
    </source>
</evidence>
<proteinExistence type="predicted"/>
<gene>
    <name evidence="2" type="ORF">L3X38_017542</name>
</gene>
<evidence type="ECO:0008006" key="4">
    <source>
        <dbReference type="Google" id="ProtNLM"/>
    </source>
</evidence>
<feature type="region of interest" description="Disordered" evidence="1">
    <location>
        <begin position="67"/>
        <end position="92"/>
    </location>
</feature>
<name>A0AAD4ZA54_PRUDU</name>
<comment type="caution">
    <text evidence="2">The sequence shown here is derived from an EMBL/GenBank/DDBJ whole genome shotgun (WGS) entry which is preliminary data.</text>
</comment>
<feature type="compositionally biased region" description="Low complexity" evidence="1">
    <location>
        <begin position="80"/>
        <end position="92"/>
    </location>
</feature>
<sequence>MQKKEEEIAEKWAAYEFFLGSSTREEVQHFCTVLMFDKGTLKYEGFMQDILMHDRMLQRFGDSPQGEGFVARTGGRGHSSKCGSKSSNGGNSRFEDNEGCFKCGGSKDHWKRNCLEWKETQKKMKNAKSSGVANVSTCYDTDDELLMEDEIHKGEVKTRDDGENVVGLVATKKMLLTKVIIERTPRRVELDTRVEEDEYQQ</sequence>
<accession>A0AAD4ZA54</accession>
<organism evidence="2 3">
    <name type="scientific">Prunus dulcis</name>
    <name type="common">Almond</name>
    <name type="synonym">Amygdalus dulcis</name>
    <dbReference type="NCBI Taxonomy" id="3755"/>
    <lineage>
        <taxon>Eukaryota</taxon>
        <taxon>Viridiplantae</taxon>
        <taxon>Streptophyta</taxon>
        <taxon>Embryophyta</taxon>
        <taxon>Tracheophyta</taxon>
        <taxon>Spermatophyta</taxon>
        <taxon>Magnoliopsida</taxon>
        <taxon>eudicotyledons</taxon>
        <taxon>Gunneridae</taxon>
        <taxon>Pentapetalae</taxon>
        <taxon>rosids</taxon>
        <taxon>fabids</taxon>
        <taxon>Rosales</taxon>
        <taxon>Rosaceae</taxon>
        <taxon>Amygdaloideae</taxon>
        <taxon>Amygdaleae</taxon>
        <taxon>Prunus</taxon>
    </lineage>
</organism>
<evidence type="ECO:0000313" key="3">
    <source>
        <dbReference type="Proteomes" id="UP001054821"/>
    </source>
</evidence>